<dbReference type="GO" id="GO:0046872">
    <property type="term" value="F:metal ion binding"/>
    <property type="evidence" value="ECO:0007669"/>
    <property type="project" value="UniProtKB-UniRule"/>
</dbReference>
<accession>A0A7C3UX09</accession>
<evidence type="ECO:0000256" key="6">
    <source>
        <dbReference type="ARBA" id="ARBA00022692"/>
    </source>
</evidence>
<gene>
    <name evidence="13" type="ORF">ENW96_04500</name>
</gene>
<dbReference type="GO" id="GO:0070069">
    <property type="term" value="C:cytochrome complex"/>
    <property type="evidence" value="ECO:0007669"/>
    <property type="project" value="UniProtKB-UniRule"/>
</dbReference>
<feature type="transmembrane region" description="Helical" evidence="12">
    <location>
        <begin position="314"/>
        <end position="337"/>
    </location>
</feature>
<name>A0A7C3UX09_9BACT</name>
<keyword evidence="3 12" id="KW-0813">Transport</keyword>
<dbReference type="EMBL" id="DTMF01000120">
    <property type="protein sequence ID" value="HGF33638.1"/>
    <property type="molecule type" value="Genomic_DNA"/>
</dbReference>
<evidence type="ECO:0000256" key="4">
    <source>
        <dbReference type="ARBA" id="ARBA00022475"/>
    </source>
</evidence>
<feature type="transmembrane region" description="Helical" evidence="12">
    <location>
        <begin position="213"/>
        <end position="230"/>
    </location>
</feature>
<keyword evidence="10 12" id="KW-0408">Iron</keyword>
<sequence>MLSRLQFAFTTMFHITWPLLSIGLSIFLVVTEGLWLRTKDLTYYHHSRFWSKLFLLNFAVGVASGLPLEFQFGTNWARFSAATHGFFGNILGFEGAMAFMLEAGFLGIMLFGWNRVSPRVHWFSTCMVACGASLSAFWIMVANSWMQTPAGGSWVEGRYVMENYWQGIFNPDLPWGFGHMWVACLETTLFVVGGISAWYILKKRQVDFFLKSFKLALLAAVIITPLQIWLGDGSGRIVARHMPTKLGAIEAHWHTNPPGRGAPWNLLAWPDPDNQDNAWTFLTIPNGLSLLVTHSLTGQVKGLRDFPREDQPPILLPFYTFRVMLGIGFAMVGLMLWPLWAWHRRRLTPELVPGQKGLLWTWVAFVPLGYLAVEMGWITREVGRQPWVIYGLMRTADGASLLPASAVATSLAIYLGLYTVLFLAFLVFAWRILKQGPDLGAAPPGATTGSGGK</sequence>
<feature type="transmembrane region" description="Helical" evidence="12">
    <location>
        <begin position="358"/>
        <end position="378"/>
    </location>
</feature>
<feature type="transmembrane region" description="Helical" evidence="12">
    <location>
        <begin position="49"/>
        <end position="66"/>
    </location>
</feature>
<evidence type="ECO:0000256" key="1">
    <source>
        <dbReference type="ARBA" id="ARBA00004651"/>
    </source>
</evidence>
<keyword evidence="9 12" id="KW-1133">Transmembrane helix</keyword>
<keyword evidence="6 12" id="KW-0812">Transmembrane</keyword>
<keyword evidence="5 12" id="KW-0349">Heme</keyword>
<evidence type="ECO:0000256" key="12">
    <source>
        <dbReference type="PIRNR" id="PIRNR006446"/>
    </source>
</evidence>
<feature type="transmembrane region" description="Helical" evidence="12">
    <location>
        <begin position="180"/>
        <end position="201"/>
    </location>
</feature>
<dbReference type="PANTHER" id="PTHR30365:SF14">
    <property type="entry name" value="CYTOCHROME BD MENAQUINOL OXIDASE SUBUNIT I-RELATED"/>
    <property type="match status" value="1"/>
</dbReference>
<dbReference type="GO" id="GO:0020037">
    <property type="term" value="F:heme binding"/>
    <property type="evidence" value="ECO:0007669"/>
    <property type="project" value="TreeGrafter"/>
</dbReference>
<evidence type="ECO:0000256" key="3">
    <source>
        <dbReference type="ARBA" id="ARBA00022448"/>
    </source>
</evidence>
<dbReference type="PANTHER" id="PTHR30365">
    <property type="entry name" value="CYTOCHROME D UBIQUINOL OXIDASE"/>
    <property type="match status" value="1"/>
</dbReference>
<reference evidence="13" key="1">
    <citation type="journal article" date="2020" name="mSystems">
        <title>Genome- and Community-Level Interaction Insights into Carbon Utilization and Element Cycling Functions of Hydrothermarchaeota in Hydrothermal Sediment.</title>
        <authorList>
            <person name="Zhou Z."/>
            <person name="Liu Y."/>
            <person name="Xu W."/>
            <person name="Pan J."/>
            <person name="Luo Z.H."/>
            <person name="Li M."/>
        </authorList>
    </citation>
    <scope>NUCLEOTIDE SEQUENCE [LARGE SCALE GENOMIC DNA]</scope>
    <source>
        <strain evidence="13">SpSt-897</strain>
    </source>
</reference>
<evidence type="ECO:0000256" key="10">
    <source>
        <dbReference type="ARBA" id="ARBA00023004"/>
    </source>
</evidence>
<dbReference type="AlphaFoldDB" id="A0A7C3UX09"/>
<feature type="transmembrane region" description="Helical" evidence="12">
    <location>
        <begin position="15"/>
        <end position="37"/>
    </location>
</feature>
<keyword evidence="11 12" id="KW-0472">Membrane</keyword>
<dbReference type="PIRSF" id="PIRSF006446">
    <property type="entry name" value="Cyt_quinol_oxidase_1"/>
    <property type="match status" value="1"/>
</dbReference>
<dbReference type="GO" id="GO:0005886">
    <property type="term" value="C:plasma membrane"/>
    <property type="evidence" value="ECO:0007669"/>
    <property type="project" value="UniProtKB-SubCell"/>
</dbReference>
<comment type="similarity">
    <text evidence="2 12">Belongs to the cytochrome ubiquinol oxidase subunit 1 family.</text>
</comment>
<evidence type="ECO:0000256" key="5">
    <source>
        <dbReference type="ARBA" id="ARBA00022617"/>
    </source>
</evidence>
<dbReference type="GO" id="GO:0009055">
    <property type="term" value="F:electron transfer activity"/>
    <property type="evidence" value="ECO:0007669"/>
    <property type="project" value="UniProtKB-UniRule"/>
</dbReference>
<evidence type="ECO:0000313" key="13">
    <source>
        <dbReference type="EMBL" id="HGF33638.1"/>
    </source>
</evidence>
<comment type="caution">
    <text evidence="13">The sequence shown here is derived from an EMBL/GenBank/DDBJ whole genome shotgun (WGS) entry which is preliminary data.</text>
</comment>
<evidence type="ECO:0000256" key="9">
    <source>
        <dbReference type="ARBA" id="ARBA00022989"/>
    </source>
</evidence>
<feature type="transmembrane region" description="Helical" evidence="12">
    <location>
        <begin position="120"/>
        <end position="141"/>
    </location>
</feature>
<protein>
    <submittedName>
        <fullName evidence="13">Cytochrome ubiquinol oxidase subunit I</fullName>
    </submittedName>
</protein>
<feature type="transmembrane region" description="Helical" evidence="12">
    <location>
        <begin position="411"/>
        <end position="430"/>
    </location>
</feature>
<keyword evidence="4 12" id="KW-1003">Cell membrane</keyword>
<dbReference type="GO" id="GO:0019646">
    <property type="term" value="P:aerobic electron transport chain"/>
    <property type="evidence" value="ECO:0007669"/>
    <property type="project" value="InterPro"/>
</dbReference>
<dbReference type="Pfam" id="PF01654">
    <property type="entry name" value="Cyt_bd_oxida_I"/>
    <property type="match status" value="1"/>
</dbReference>
<dbReference type="GO" id="GO:0016682">
    <property type="term" value="F:oxidoreductase activity, acting on diphenols and related substances as donors, oxygen as acceptor"/>
    <property type="evidence" value="ECO:0007669"/>
    <property type="project" value="TreeGrafter"/>
</dbReference>
<dbReference type="InterPro" id="IPR002585">
    <property type="entry name" value="Cyt-d_ubiquinol_oxidase_su_1"/>
</dbReference>
<comment type="subcellular location">
    <subcellularLocation>
        <location evidence="1">Cell membrane</location>
        <topology evidence="1">Multi-pass membrane protein</topology>
    </subcellularLocation>
</comment>
<proteinExistence type="inferred from homology"/>
<evidence type="ECO:0000256" key="8">
    <source>
        <dbReference type="ARBA" id="ARBA00022982"/>
    </source>
</evidence>
<evidence type="ECO:0000256" key="2">
    <source>
        <dbReference type="ARBA" id="ARBA00009819"/>
    </source>
</evidence>
<organism evidence="13">
    <name type="scientific">Desulfobacca acetoxidans</name>
    <dbReference type="NCBI Taxonomy" id="60893"/>
    <lineage>
        <taxon>Bacteria</taxon>
        <taxon>Pseudomonadati</taxon>
        <taxon>Thermodesulfobacteriota</taxon>
        <taxon>Desulfobaccia</taxon>
        <taxon>Desulfobaccales</taxon>
        <taxon>Desulfobaccaceae</taxon>
        <taxon>Desulfobacca</taxon>
    </lineage>
</organism>
<evidence type="ECO:0000256" key="7">
    <source>
        <dbReference type="ARBA" id="ARBA00022723"/>
    </source>
</evidence>
<evidence type="ECO:0000256" key="11">
    <source>
        <dbReference type="ARBA" id="ARBA00023136"/>
    </source>
</evidence>
<keyword evidence="8 12" id="KW-0249">Electron transport</keyword>
<feature type="transmembrane region" description="Helical" evidence="12">
    <location>
        <begin position="86"/>
        <end position="113"/>
    </location>
</feature>
<keyword evidence="7 12" id="KW-0479">Metal-binding</keyword>